<dbReference type="EC" id="2.7.7.2" evidence="3"/>
<evidence type="ECO:0000256" key="8">
    <source>
        <dbReference type="ARBA" id="ARBA00022741"/>
    </source>
</evidence>
<dbReference type="PANTHER" id="PTHR22749">
    <property type="entry name" value="RIBOFLAVIN KINASE/FMN ADENYLYLTRANSFERASE"/>
    <property type="match status" value="1"/>
</dbReference>
<comment type="pathway">
    <text evidence="1">Cofactor biosynthesis; FAD biosynthesis; FAD from FMN: step 1/1.</text>
</comment>
<dbReference type="GO" id="GO:0008531">
    <property type="term" value="F:riboflavin kinase activity"/>
    <property type="evidence" value="ECO:0007669"/>
    <property type="project" value="TreeGrafter"/>
</dbReference>
<evidence type="ECO:0000256" key="7">
    <source>
        <dbReference type="ARBA" id="ARBA00022695"/>
    </source>
</evidence>
<dbReference type="CDD" id="cd02064">
    <property type="entry name" value="FAD_synthetase_N"/>
    <property type="match status" value="1"/>
</dbReference>
<reference evidence="13" key="2">
    <citation type="submission" date="2021-04" db="EMBL/GenBank/DDBJ databases">
        <authorList>
            <person name="Gilroy R."/>
        </authorList>
    </citation>
    <scope>NUCLEOTIDE SEQUENCE</scope>
    <source>
        <strain evidence="13">ChiHjej11B10-19426</strain>
    </source>
</reference>
<dbReference type="InterPro" id="IPR023468">
    <property type="entry name" value="Riboflavin_kinase"/>
</dbReference>
<evidence type="ECO:0000256" key="9">
    <source>
        <dbReference type="ARBA" id="ARBA00022827"/>
    </source>
</evidence>
<evidence type="ECO:0000313" key="14">
    <source>
        <dbReference type="Proteomes" id="UP000824014"/>
    </source>
</evidence>
<keyword evidence="4" id="KW-0285">Flavoprotein</keyword>
<comment type="caution">
    <text evidence="13">The sequence shown here is derived from an EMBL/GenBank/DDBJ whole genome shotgun (WGS) entry which is preliminary data.</text>
</comment>
<gene>
    <name evidence="13" type="ORF">H9816_08360</name>
</gene>
<dbReference type="EMBL" id="DXCC01000032">
    <property type="protein sequence ID" value="HIZ15899.1"/>
    <property type="molecule type" value="Genomic_DNA"/>
</dbReference>
<evidence type="ECO:0000259" key="12">
    <source>
        <dbReference type="Pfam" id="PF06574"/>
    </source>
</evidence>
<dbReference type="AlphaFoldDB" id="A0A9D2IM24"/>
<evidence type="ECO:0000313" key="13">
    <source>
        <dbReference type="EMBL" id="HIZ15899.1"/>
    </source>
</evidence>
<keyword evidence="6" id="KW-0808">Transferase</keyword>
<dbReference type="PANTHER" id="PTHR22749:SF6">
    <property type="entry name" value="RIBOFLAVIN KINASE"/>
    <property type="match status" value="1"/>
</dbReference>
<dbReference type="GO" id="GO:0009231">
    <property type="term" value="P:riboflavin biosynthetic process"/>
    <property type="evidence" value="ECO:0007669"/>
    <property type="project" value="InterPro"/>
</dbReference>
<dbReference type="GO" id="GO:0009398">
    <property type="term" value="P:FMN biosynthetic process"/>
    <property type="evidence" value="ECO:0007669"/>
    <property type="project" value="TreeGrafter"/>
</dbReference>
<dbReference type="Pfam" id="PF06574">
    <property type="entry name" value="FAD_syn"/>
    <property type="match status" value="1"/>
</dbReference>
<dbReference type="Proteomes" id="UP000824014">
    <property type="component" value="Unassembled WGS sequence"/>
</dbReference>
<protein>
    <recommendedName>
        <fullName evidence="3">FAD synthase</fullName>
        <ecNumber evidence="3">2.7.7.2</ecNumber>
    </recommendedName>
</protein>
<keyword evidence="8" id="KW-0547">Nucleotide-binding</keyword>
<accession>A0A9D2IM24</accession>
<dbReference type="GO" id="GO:0005524">
    <property type="term" value="F:ATP binding"/>
    <property type="evidence" value="ECO:0007669"/>
    <property type="project" value="UniProtKB-KW"/>
</dbReference>
<reference evidence="13" key="1">
    <citation type="journal article" date="2021" name="PeerJ">
        <title>Extensive microbial diversity within the chicken gut microbiome revealed by metagenomics and culture.</title>
        <authorList>
            <person name="Gilroy R."/>
            <person name="Ravi A."/>
            <person name="Getino M."/>
            <person name="Pursley I."/>
            <person name="Horton D.L."/>
            <person name="Alikhan N.F."/>
            <person name="Baker D."/>
            <person name="Gharbi K."/>
            <person name="Hall N."/>
            <person name="Watson M."/>
            <person name="Adriaenssens E.M."/>
            <person name="Foster-Nyarko E."/>
            <person name="Jarju S."/>
            <person name="Secka A."/>
            <person name="Antonio M."/>
            <person name="Oren A."/>
            <person name="Chaudhuri R.R."/>
            <person name="La Ragione R."/>
            <person name="Hildebrand F."/>
            <person name="Pallen M.J."/>
        </authorList>
    </citation>
    <scope>NUCLEOTIDE SEQUENCE</scope>
    <source>
        <strain evidence="13">ChiHjej11B10-19426</strain>
    </source>
</reference>
<name>A0A9D2IM24_9BACT</name>
<keyword evidence="10" id="KW-0067">ATP-binding</keyword>
<dbReference type="Gene3D" id="3.40.50.620">
    <property type="entry name" value="HUPs"/>
    <property type="match status" value="1"/>
</dbReference>
<evidence type="ECO:0000256" key="2">
    <source>
        <dbReference type="ARBA" id="ARBA00010214"/>
    </source>
</evidence>
<proteinExistence type="inferred from homology"/>
<comment type="catalytic activity">
    <reaction evidence="11">
        <text>FMN + ATP + H(+) = FAD + diphosphate</text>
        <dbReference type="Rhea" id="RHEA:17237"/>
        <dbReference type="ChEBI" id="CHEBI:15378"/>
        <dbReference type="ChEBI" id="CHEBI:30616"/>
        <dbReference type="ChEBI" id="CHEBI:33019"/>
        <dbReference type="ChEBI" id="CHEBI:57692"/>
        <dbReference type="ChEBI" id="CHEBI:58210"/>
        <dbReference type="EC" id="2.7.7.2"/>
    </reaction>
</comment>
<evidence type="ECO:0000256" key="1">
    <source>
        <dbReference type="ARBA" id="ARBA00004726"/>
    </source>
</evidence>
<evidence type="ECO:0000256" key="3">
    <source>
        <dbReference type="ARBA" id="ARBA00012393"/>
    </source>
</evidence>
<dbReference type="GO" id="GO:0003919">
    <property type="term" value="F:FMN adenylyltransferase activity"/>
    <property type="evidence" value="ECO:0007669"/>
    <property type="project" value="UniProtKB-EC"/>
</dbReference>
<comment type="similarity">
    <text evidence="2">Belongs to the RibF family.</text>
</comment>
<evidence type="ECO:0000256" key="5">
    <source>
        <dbReference type="ARBA" id="ARBA00022643"/>
    </source>
</evidence>
<dbReference type="SUPFAM" id="SSF52374">
    <property type="entry name" value="Nucleotidylyl transferase"/>
    <property type="match status" value="1"/>
</dbReference>
<keyword evidence="9" id="KW-0274">FAD</keyword>
<evidence type="ECO:0000256" key="10">
    <source>
        <dbReference type="ARBA" id="ARBA00022840"/>
    </source>
</evidence>
<dbReference type="InterPro" id="IPR014729">
    <property type="entry name" value="Rossmann-like_a/b/a_fold"/>
</dbReference>
<sequence length="242" mass="26670">MRVFRDTEGLQPIPNAVVTVGSFDGVHYGHRALLHELRQVAAATGGESVVVTLWPHPRNVLHGGVKLLNTLPEKLLLLEEAGIDDVVVLTFTHDFAALRADQFIRDVLVRRIGMRHLVVGYNHHFGSDHQDHFAEADSAVTVHRIRRYDVHEEKVSSTIIRNCILAGDMTRAAELLTAPYPLLADLATNGAITPDPDKLLPPAGDYRVSIDGKREGVLHIAPQGIRLEADPAIGGRHLLRFI</sequence>
<keyword evidence="7" id="KW-0548">Nucleotidyltransferase</keyword>
<dbReference type="InterPro" id="IPR015864">
    <property type="entry name" value="FAD_synthase"/>
</dbReference>
<organism evidence="13 14">
    <name type="scientific">Candidatus Tidjanibacter faecipullorum</name>
    <dbReference type="NCBI Taxonomy" id="2838766"/>
    <lineage>
        <taxon>Bacteria</taxon>
        <taxon>Pseudomonadati</taxon>
        <taxon>Bacteroidota</taxon>
        <taxon>Bacteroidia</taxon>
        <taxon>Bacteroidales</taxon>
        <taxon>Rikenellaceae</taxon>
        <taxon>Tidjanibacter</taxon>
    </lineage>
</organism>
<evidence type="ECO:0000256" key="11">
    <source>
        <dbReference type="ARBA" id="ARBA00049494"/>
    </source>
</evidence>
<evidence type="ECO:0000256" key="4">
    <source>
        <dbReference type="ARBA" id="ARBA00022630"/>
    </source>
</evidence>
<feature type="domain" description="FAD synthetase" evidence="12">
    <location>
        <begin position="15"/>
        <end position="158"/>
    </location>
</feature>
<evidence type="ECO:0000256" key="6">
    <source>
        <dbReference type="ARBA" id="ARBA00022679"/>
    </source>
</evidence>
<keyword evidence="5" id="KW-0288">FMN</keyword>